<keyword evidence="7" id="KW-0520">NAD</keyword>
<feature type="domain" description="Pyridine nucleotide-disulphide oxidoreductase dimerisation" evidence="10">
    <location>
        <begin position="248"/>
        <end position="349"/>
    </location>
</feature>
<dbReference type="Pfam" id="PF07992">
    <property type="entry name" value="Pyr_redox_2"/>
    <property type="match status" value="1"/>
</dbReference>
<dbReference type="GO" id="GO:0004148">
    <property type="term" value="F:dihydrolipoyl dehydrogenase (NADH) activity"/>
    <property type="evidence" value="ECO:0007669"/>
    <property type="project" value="UniProtKB-EC"/>
</dbReference>
<dbReference type="GO" id="GO:0045254">
    <property type="term" value="C:pyruvate dehydrogenase complex"/>
    <property type="evidence" value="ECO:0007669"/>
    <property type="project" value="UniProtKB-ARBA"/>
</dbReference>
<evidence type="ECO:0000313" key="13">
    <source>
        <dbReference type="Proteomes" id="UP000023152"/>
    </source>
</evidence>
<dbReference type="GO" id="GO:0045333">
    <property type="term" value="P:cellular respiration"/>
    <property type="evidence" value="ECO:0007669"/>
    <property type="project" value="UniProtKB-ARBA"/>
</dbReference>
<dbReference type="InterPro" id="IPR016156">
    <property type="entry name" value="FAD/NAD-linked_Rdtase_dimer_sf"/>
</dbReference>
<comment type="similarity">
    <text evidence="2">Belongs to the class-I pyridine nucleotide-disulfide oxidoreductase family.</text>
</comment>
<dbReference type="PRINTS" id="PR00368">
    <property type="entry name" value="FADPNR"/>
</dbReference>
<evidence type="ECO:0000256" key="1">
    <source>
        <dbReference type="ARBA" id="ARBA00001974"/>
    </source>
</evidence>
<dbReference type="SUPFAM" id="SSF55424">
    <property type="entry name" value="FAD/NAD-linked reductases, dimerisation (C-terminal) domain"/>
    <property type="match status" value="1"/>
</dbReference>
<dbReference type="InterPro" id="IPR023753">
    <property type="entry name" value="FAD/NAD-binding_dom"/>
</dbReference>
<dbReference type="Gene3D" id="3.30.390.30">
    <property type="match status" value="1"/>
</dbReference>
<evidence type="ECO:0000256" key="6">
    <source>
        <dbReference type="ARBA" id="ARBA00023002"/>
    </source>
</evidence>
<feature type="domain" description="FAD/NAD(P)-binding" evidence="11">
    <location>
        <begin position="8"/>
        <end position="229"/>
    </location>
</feature>
<evidence type="ECO:0000256" key="3">
    <source>
        <dbReference type="ARBA" id="ARBA00012608"/>
    </source>
</evidence>
<dbReference type="Proteomes" id="UP000023152">
    <property type="component" value="Unassembled WGS sequence"/>
</dbReference>
<dbReference type="InterPro" id="IPR004099">
    <property type="entry name" value="Pyr_nucl-diS_OxRdtase_dimer"/>
</dbReference>
<evidence type="ECO:0000256" key="7">
    <source>
        <dbReference type="ARBA" id="ARBA00023027"/>
    </source>
</evidence>
<dbReference type="EMBL" id="ASPP01010674">
    <property type="protein sequence ID" value="ETO22502.1"/>
    <property type="molecule type" value="Genomic_DNA"/>
</dbReference>
<dbReference type="InterPro" id="IPR050151">
    <property type="entry name" value="Class-I_Pyr_Nuc-Dis_Oxidored"/>
</dbReference>
<protein>
    <recommendedName>
        <fullName evidence="3">dihydrolipoyl dehydrogenase</fullName>
        <ecNumber evidence="3">1.8.1.4</ecNumber>
    </recommendedName>
</protein>
<keyword evidence="8" id="KW-1015">Disulfide bond</keyword>
<evidence type="ECO:0000259" key="10">
    <source>
        <dbReference type="Pfam" id="PF02852"/>
    </source>
</evidence>
<dbReference type="GO" id="GO:0045252">
    <property type="term" value="C:oxoglutarate dehydrogenase complex"/>
    <property type="evidence" value="ECO:0007669"/>
    <property type="project" value="TreeGrafter"/>
</dbReference>
<dbReference type="GO" id="GO:0050660">
    <property type="term" value="F:flavin adenine dinucleotide binding"/>
    <property type="evidence" value="ECO:0007669"/>
    <property type="project" value="TreeGrafter"/>
</dbReference>
<evidence type="ECO:0000256" key="9">
    <source>
        <dbReference type="ARBA" id="ARBA00023284"/>
    </source>
</evidence>
<evidence type="ECO:0000256" key="5">
    <source>
        <dbReference type="ARBA" id="ARBA00022827"/>
    </source>
</evidence>
<evidence type="ECO:0000256" key="4">
    <source>
        <dbReference type="ARBA" id="ARBA00022630"/>
    </source>
</evidence>
<gene>
    <name evidence="12" type="ORF">RFI_14696</name>
</gene>
<keyword evidence="4" id="KW-0285">Flavoprotein</keyword>
<comment type="caution">
    <text evidence="12">The sequence shown here is derived from an EMBL/GenBank/DDBJ whole genome shotgun (WGS) entry which is preliminary data.</text>
</comment>
<dbReference type="Pfam" id="PF02852">
    <property type="entry name" value="Pyr_redox_dim"/>
    <property type="match status" value="1"/>
</dbReference>
<keyword evidence="5" id="KW-0274">FAD</keyword>
<dbReference type="PRINTS" id="PR00411">
    <property type="entry name" value="PNDRDTASEI"/>
</dbReference>
<dbReference type="EC" id="1.8.1.4" evidence="3"/>
<name>X6NB13_RETFI</name>
<evidence type="ECO:0000259" key="11">
    <source>
        <dbReference type="Pfam" id="PF07992"/>
    </source>
</evidence>
<keyword evidence="9" id="KW-0676">Redox-active center</keyword>
<keyword evidence="6" id="KW-0560">Oxidoreductase</keyword>
<dbReference type="GO" id="GO:0005739">
    <property type="term" value="C:mitochondrion"/>
    <property type="evidence" value="ECO:0007669"/>
    <property type="project" value="TreeGrafter"/>
</dbReference>
<keyword evidence="13" id="KW-1185">Reference proteome</keyword>
<dbReference type="FunFam" id="3.30.390.30:FF:000001">
    <property type="entry name" value="Dihydrolipoyl dehydrogenase"/>
    <property type="match status" value="1"/>
</dbReference>
<dbReference type="InterPro" id="IPR036188">
    <property type="entry name" value="FAD/NAD-bd_sf"/>
</dbReference>
<dbReference type="AlphaFoldDB" id="X6NB13"/>
<dbReference type="SUPFAM" id="SSF51905">
    <property type="entry name" value="FAD/NAD(P)-binding domain"/>
    <property type="match status" value="1"/>
</dbReference>
<dbReference type="OMA" id="CAQLGMK"/>
<dbReference type="Gene3D" id="3.50.50.60">
    <property type="entry name" value="FAD/NAD(P)-binding domain"/>
    <property type="match status" value="2"/>
</dbReference>
<dbReference type="PANTHER" id="PTHR22912">
    <property type="entry name" value="DISULFIDE OXIDOREDUCTASE"/>
    <property type="match status" value="1"/>
</dbReference>
<evidence type="ECO:0000256" key="2">
    <source>
        <dbReference type="ARBA" id="ARBA00007532"/>
    </source>
</evidence>
<dbReference type="GO" id="GO:0006103">
    <property type="term" value="P:2-oxoglutarate metabolic process"/>
    <property type="evidence" value="ECO:0007669"/>
    <property type="project" value="TreeGrafter"/>
</dbReference>
<dbReference type="PANTHER" id="PTHR22912:SF151">
    <property type="entry name" value="DIHYDROLIPOYL DEHYDROGENASE, MITOCHONDRIAL"/>
    <property type="match status" value="1"/>
</dbReference>
<organism evidence="12 13">
    <name type="scientific">Reticulomyxa filosa</name>
    <dbReference type="NCBI Taxonomy" id="46433"/>
    <lineage>
        <taxon>Eukaryota</taxon>
        <taxon>Sar</taxon>
        <taxon>Rhizaria</taxon>
        <taxon>Retaria</taxon>
        <taxon>Foraminifera</taxon>
        <taxon>Monothalamids</taxon>
        <taxon>Reticulomyxidae</taxon>
        <taxon>Reticulomyxa</taxon>
    </lineage>
</organism>
<evidence type="ECO:0000256" key="8">
    <source>
        <dbReference type="ARBA" id="ARBA00023157"/>
    </source>
</evidence>
<dbReference type="OrthoDB" id="361797at2759"/>
<accession>X6NB13</accession>
<dbReference type="FunFam" id="3.50.50.60:FF:000025">
    <property type="entry name" value="Dihydrolipoyl dehydrogenase"/>
    <property type="match status" value="1"/>
</dbReference>
<reference evidence="12 13" key="1">
    <citation type="journal article" date="2013" name="Curr. Biol.">
        <title>The Genome of the Foraminiferan Reticulomyxa filosa.</title>
        <authorList>
            <person name="Glockner G."/>
            <person name="Hulsmann N."/>
            <person name="Schleicher M."/>
            <person name="Noegel A.A."/>
            <person name="Eichinger L."/>
            <person name="Gallinger C."/>
            <person name="Pawlowski J."/>
            <person name="Sierra R."/>
            <person name="Euteneuer U."/>
            <person name="Pillet L."/>
            <person name="Moustafa A."/>
            <person name="Platzer M."/>
            <person name="Groth M."/>
            <person name="Szafranski K."/>
            <person name="Schliwa M."/>
        </authorList>
    </citation>
    <scope>NUCLEOTIDE SEQUENCE [LARGE SCALE GENOMIC DNA]</scope>
</reference>
<sequence length="362" mass="39339">MCRVMDQVDYAKGWGKITGNNEVTVKLLDGKEQKITAKNIVIATGSESSKLPGIEFDEKDIVSSTGALSFTQAPKRLVVVGAGVIGLELGSVWQRLGSDVTVVEYLDRILPGIDNEVATKFQRMLQKQGFKFQLGTGVQSIKKGADGYNIVVKDAKKGTEQTVVADKVLVAIGRRPYTHNLGLQELKIAMDGPRVAVNNHWQSTSHSSIYAIGDVIRGPMLAHKAEEEGIAVAESLAGGHGHVNLDAIPGVIYTYPEVAVVGKTEEQLKEANIEFKKSDFPFLANSRARTNQETEGFVKILTDAKTNKLLGAHIIGPNAGEMIAEAVIGIEYGASGEDLGRTCHAHPVCFIYFFVKFFFFSW</sequence>
<evidence type="ECO:0000313" key="12">
    <source>
        <dbReference type="EMBL" id="ETO22502.1"/>
    </source>
</evidence>
<comment type="cofactor">
    <cofactor evidence="1">
        <name>FAD</name>
        <dbReference type="ChEBI" id="CHEBI:57692"/>
    </cofactor>
</comment>
<proteinExistence type="inferred from homology"/>